<organism evidence="1">
    <name type="scientific">Antonospora locustae</name>
    <name type="common">Microsporidian parasite</name>
    <name type="synonym">Nosema locustae</name>
    <dbReference type="NCBI Taxonomy" id="278021"/>
    <lineage>
        <taxon>Eukaryota</taxon>
        <taxon>Fungi</taxon>
        <taxon>Fungi incertae sedis</taxon>
        <taxon>Microsporidia</taxon>
        <taxon>Antonospora</taxon>
    </lineage>
</organism>
<dbReference type="AlphaFoldDB" id="Q6E6I1"/>
<accession>Q6E6I1</accession>
<dbReference type="EMBL" id="AY548886">
    <property type="protein sequence ID" value="AAT12306.1"/>
    <property type="molecule type" value="Genomic_DNA"/>
</dbReference>
<proteinExistence type="predicted"/>
<sequence length="186" mass="21198">MSVHTTFPSPHICACCVPSMSEAERGMKSRDWRLMGEIDARSRPKNSLAAGMPVEYERTRCTGTLSDKDNREIQRLLKERIHEGRFDNFEYDICNKEEASAEYTAEDATAAQDQEVKREDIEGLFQEIKWELDALTSACGAWHSADTRMYAEKRTVPEKKAAVHTGGRDAKSMRVLRKAKNVRILK</sequence>
<dbReference type="GO" id="GO:0006364">
    <property type="term" value="P:rRNA processing"/>
    <property type="evidence" value="ECO:0007669"/>
    <property type="project" value="InterPro"/>
</dbReference>
<dbReference type="Pfam" id="PF04006">
    <property type="entry name" value="Mpp10"/>
    <property type="match status" value="1"/>
</dbReference>
<reference evidence="1" key="1">
    <citation type="journal article" date="2004" name="Curr. Biol.">
        <title>Genome compaction and stability in microsporidian intracellular parasites.</title>
        <authorList>
            <person name="Slamovits C.H."/>
            <person name="Fast N.M."/>
            <person name="Law J.S."/>
            <person name="Keeling P.J."/>
        </authorList>
    </citation>
    <scope>NUCLEOTIDE SEQUENCE</scope>
</reference>
<dbReference type="InterPro" id="IPR012173">
    <property type="entry name" value="Mpp10"/>
</dbReference>
<evidence type="ECO:0000313" key="1">
    <source>
        <dbReference type="EMBL" id="AAT12306.1"/>
    </source>
</evidence>
<dbReference type="GO" id="GO:0034457">
    <property type="term" value="C:Mpp10 complex"/>
    <property type="evidence" value="ECO:0007669"/>
    <property type="project" value="InterPro"/>
</dbReference>
<dbReference type="GO" id="GO:0005732">
    <property type="term" value="C:sno(s)RNA-containing ribonucleoprotein complex"/>
    <property type="evidence" value="ECO:0007669"/>
    <property type="project" value="InterPro"/>
</dbReference>
<name>Q6E6I1_ANTLO</name>
<protein>
    <submittedName>
        <fullName evidence="1">Uncharacterized protein</fullName>
    </submittedName>
</protein>